<dbReference type="EMBL" id="JAUJYO010000022">
    <property type="protein sequence ID" value="KAK1281494.1"/>
    <property type="molecule type" value="Genomic_DNA"/>
</dbReference>
<evidence type="ECO:0000313" key="3">
    <source>
        <dbReference type="Proteomes" id="UP001180020"/>
    </source>
</evidence>
<reference evidence="2" key="1">
    <citation type="journal article" date="2023" name="Nat. Commun.">
        <title>Diploid and tetraploid genomes of Acorus and the evolution of monocots.</title>
        <authorList>
            <person name="Ma L."/>
            <person name="Liu K.W."/>
            <person name="Li Z."/>
            <person name="Hsiao Y.Y."/>
            <person name="Qi Y."/>
            <person name="Fu T."/>
            <person name="Tang G.D."/>
            <person name="Zhang D."/>
            <person name="Sun W.H."/>
            <person name="Liu D.K."/>
            <person name="Li Y."/>
            <person name="Chen G.Z."/>
            <person name="Liu X.D."/>
            <person name="Liao X.Y."/>
            <person name="Jiang Y.T."/>
            <person name="Yu X."/>
            <person name="Hao Y."/>
            <person name="Huang J."/>
            <person name="Zhao X.W."/>
            <person name="Ke S."/>
            <person name="Chen Y.Y."/>
            <person name="Wu W.L."/>
            <person name="Hsu J.L."/>
            <person name="Lin Y.F."/>
            <person name="Huang M.D."/>
            <person name="Li C.Y."/>
            <person name="Huang L."/>
            <person name="Wang Z.W."/>
            <person name="Zhao X."/>
            <person name="Zhong W.Y."/>
            <person name="Peng D.H."/>
            <person name="Ahmad S."/>
            <person name="Lan S."/>
            <person name="Zhang J.S."/>
            <person name="Tsai W.C."/>
            <person name="Van de Peer Y."/>
            <person name="Liu Z.J."/>
        </authorList>
    </citation>
    <scope>NUCLEOTIDE SEQUENCE</scope>
    <source>
        <strain evidence="2">CP</strain>
    </source>
</reference>
<sequence>MDSDRASGSSKHRKTDSVHGSGSGKYRKTHSELPVDEDDKDAPVTPQKNSNFEKEKTGFSSSSESSNEEDFYQLDSSMLGKSAEVCETRRLSGDSMVVGDAPQVDGKSTAVDDSPPHLAGNATQLTVKSNAQDVDMGTVEKLSNKCGADNLVSETSKPIGPAQLENTSVGAVSDLTTGLSGNLGSLWVMQTPPVPVTVRYDVPDPNRIPASVFARSTNQVEWSVASNESLFSIHLGNSSFSRDRVFLLGRLTGEGKSKATEVPSEQPQPPQLQPPLQPMLMQPIEQPQMETLGAAPNEPWYKWLYCFSCCPSCC</sequence>
<evidence type="ECO:0000313" key="2">
    <source>
        <dbReference type="EMBL" id="KAK1281494.1"/>
    </source>
</evidence>
<dbReference type="AlphaFoldDB" id="A0AAV9BZM6"/>
<keyword evidence="3" id="KW-1185">Reference proteome</keyword>
<organism evidence="2 3">
    <name type="scientific">Acorus calamus</name>
    <name type="common">Sweet flag</name>
    <dbReference type="NCBI Taxonomy" id="4465"/>
    <lineage>
        <taxon>Eukaryota</taxon>
        <taxon>Viridiplantae</taxon>
        <taxon>Streptophyta</taxon>
        <taxon>Embryophyta</taxon>
        <taxon>Tracheophyta</taxon>
        <taxon>Spermatophyta</taxon>
        <taxon>Magnoliopsida</taxon>
        <taxon>Liliopsida</taxon>
        <taxon>Acoraceae</taxon>
        <taxon>Acorus</taxon>
    </lineage>
</organism>
<feature type="region of interest" description="Disordered" evidence="1">
    <location>
        <begin position="1"/>
        <end position="75"/>
    </location>
</feature>
<name>A0AAV9BZM6_ACOCL</name>
<accession>A0AAV9BZM6</accession>
<feature type="compositionally biased region" description="Pro residues" evidence="1">
    <location>
        <begin position="266"/>
        <end position="275"/>
    </location>
</feature>
<dbReference type="PANTHER" id="PTHR33673">
    <property type="entry name" value="SUPPRESSOR SRP40-LIKE PROTEIN"/>
    <property type="match status" value="1"/>
</dbReference>
<dbReference type="Proteomes" id="UP001180020">
    <property type="component" value="Unassembled WGS sequence"/>
</dbReference>
<evidence type="ECO:0000256" key="1">
    <source>
        <dbReference type="SAM" id="MobiDB-lite"/>
    </source>
</evidence>
<proteinExistence type="predicted"/>
<reference evidence="2" key="2">
    <citation type="submission" date="2023-06" db="EMBL/GenBank/DDBJ databases">
        <authorList>
            <person name="Ma L."/>
            <person name="Liu K.-W."/>
            <person name="Li Z."/>
            <person name="Hsiao Y.-Y."/>
            <person name="Qi Y."/>
            <person name="Fu T."/>
            <person name="Tang G."/>
            <person name="Zhang D."/>
            <person name="Sun W.-H."/>
            <person name="Liu D.-K."/>
            <person name="Li Y."/>
            <person name="Chen G.-Z."/>
            <person name="Liu X.-D."/>
            <person name="Liao X.-Y."/>
            <person name="Jiang Y.-T."/>
            <person name="Yu X."/>
            <person name="Hao Y."/>
            <person name="Huang J."/>
            <person name="Zhao X.-W."/>
            <person name="Ke S."/>
            <person name="Chen Y.-Y."/>
            <person name="Wu W.-L."/>
            <person name="Hsu J.-L."/>
            <person name="Lin Y.-F."/>
            <person name="Huang M.-D."/>
            <person name="Li C.-Y."/>
            <person name="Huang L."/>
            <person name="Wang Z.-W."/>
            <person name="Zhao X."/>
            <person name="Zhong W.-Y."/>
            <person name="Peng D.-H."/>
            <person name="Ahmad S."/>
            <person name="Lan S."/>
            <person name="Zhang J.-S."/>
            <person name="Tsai W.-C."/>
            <person name="Van De Peer Y."/>
            <person name="Liu Z.-J."/>
        </authorList>
    </citation>
    <scope>NUCLEOTIDE SEQUENCE</scope>
    <source>
        <strain evidence="2">CP</strain>
        <tissue evidence="2">Leaves</tissue>
    </source>
</reference>
<protein>
    <submittedName>
        <fullName evidence="2">Uncharacterized protein</fullName>
    </submittedName>
</protein>
<gene>
    <name evidence="2" type="ORF">QJS10_CPB22g00383</name>
</gene>
<dbReference type="PANTHER" id="PTHR33673:SF3">
    <property type="entry name" value="SUPPRESSOR SRP40-LIKE PROTEIN"/>
    <property type="match status" value="1"/>
</dbReference>
<feature type="region of interest" description="Disordered" evidence="1">
    <location>
        <begin position="256"/>
        <end position="275"/>
    </location>
</feature>
<comment type="caution">
    <text evidence="2">The sequence shown here is derived from an EMBL/GenBank/DDBJ whole genome shotgun (WGS) entry which is preliminary data.</text>
</comment>